<dbReference type="Proteomes" id="UP000189857">
    <property type="component" value="Unassembled WGS sequence"/>
</dbReference>
<evidence type="ECO:0000313" key="2">
    <source>
        <dbReference type="Proteomes" id="UP000189857"/>
    </source>
</evidence>
<accession>A0A1T4MIZ4</accession>
<dbReference type="InterPro" id="IPR012902">
    <property type="entry name" value="N_methyl_site"/>
</dbReference>
<name>A0A1T4MIZ4_9FIRM</name>
<protein>
    <submittedName>
        <fullName evidence="1">Prepilin-type N-terminal cleavage/methylation domain-containing protein</fullName>
    </submittedName>
</protein>
<reference evidence="1 2" key="1">
    <citation type="submission" date="2017-02" db="EMBL/GenBank/DDBJ databases">
        <authorList>
            <person name="Peterson S.W."/>
        </authorList>
    </citation>
    <scope>NUCLEOTIDE SEQUENCE [LARGE SCALE GENOMIC DNA]</scope>
    <source>
        <strain evidence="1 2">ATCC 17233</strain>
    </source>
</reference>
<dbReference type="InterPro" id="IPR045584">
    <property type="entry name" value="Pilin-like"/>
</dbReference>
<dbReference type="SUPFAM" id="SSF54523">
    <property type="entry name" value="Pili subunits"/>
    <property type="match status" value="1"/>
</dbReference>
<dbReference type="AlphaFoldDB" id="A0A1T4MIZ4"/>
<sequence>MAKKKNSGFSLIEVVIAVAILGLLITPILTQIIQSTNTGRKAKERQAAVENAEYVMNFIQRTDKEELDIMSSSGVSDISITGFSKKTNADKVTCELVDVDGNLLTTVEYNAYIYTLDNTKLGPKSNEYTRKAILDDLSSCVLGKKDSADVNKRYEILYDSSAYSDSLKEDGFILTNEGSITHTNSDGLVDKIVCVPSTGDYTKDYVNPNNVNIGFIQDLDATKVAIIQSVASNFDKQASDSIFTQKMDFLKATNPDEWKKQVTGITGTNTFSNDAPACRYIHISNTAHKNLSDKIDYYEVTCDVAYYDNFTVGGSGAEAKLKYTAFAKKFYTSKAPDVFFYYEPYVPDETDKYYTTNDFIEFYNDADTQNAKVYLLKPDKNQLEGTDYADVYTGGATPERQYICYNTEIAGNLVPVNINLSVSLKSGESIDAAVPGHKDVMTIYTNMSLNYEVDGKKMFSTDKNYIRTSGGGDDLTLAELNALRDYGKPSTIASHEDLPSNKLVDIKNDTQSNDRLFTVTVVMDPVSGSMDSVRYTAGKGVD</sequence>
<organism evidence="1 2">
    <name type="scientific">Eubacterium ruminantium</name>
    <dbReference type="NCBI Taxonomy" id="42322"/>
    <lineage>
        <taxon>Bacteria</taxon>
        <taxon>Bacillati</taxon>
        <taxon>Bacillota</taxon>
        <taxon>Clostridia</taxon>
        <taxon>Eubacteriales</taxon>
        <taxon>Eubacteriaceae</taxon>
        <taxon>Eubacterium</taxon>
    </lineage>
</organism>
<dbReference type="EMBL" id="FUXA01000007">
    <property type="protein sequence ID" value="SJZ66932.1"/>
    <property type="molecule type" value="Genomic_DNA"/>
</dbReference>
<dbReference type="NCBIfam" id="TIGR02532">
    <property type="entry name" value="IV_pilin_GFxxxE"/>
    <property type="match status" value="1"/>
</dbReference>
<gene>
    <name evidence="1" type="ORF">SAMN02745110_01247</name>
</gene>
<dbReference type="RefSeq" id="WP_159444094.1">
    <property type="nucleotide sequence ID" value="NZ_FMTO01000006.1"/>
</dbReference>
<evidence type="ECO:0000313" key="1">
    <source>
        <dbReference type="EMBL" id="SJZ66932.1"/>
    </source>
</evidence>
<keyword evidence="2" id="KW-1185">Reference proteome</keyword>
<proteinExistence type="predicted"/>
<dbReference type="Pfam" id="PF07963">
    <property type="entry name" value="N_methyl"/>
    <property type="match status" value="1"/>
</dbReference>